<feature type="non-terminal residue" evidence="1">
    <location>
        <position position="1"/>
    </location>
</feature>
<dbReference type="EMBL" id="BARV01013585">
    <property type="protein sequence ID" value="GAI24180.1"/>
    <property type="molecule type" value="Genomic_DNA"/>
</dbReference>
<evidence type="ECO:0000313" key="1">
    <source>
        <dbReference type="EMBL" id="GAI24180.1"/>
    </source>
</evidence>
<gene>
    <name evidence="1" type="ORF">S06H3_24429</name>
</gene>
<comment type="caution">
    <text evidence="1">The sequence shown here is derived from an EMBL/GenBank/DDBJ whole genome shotgun (WGS) entry which is preliminary data.</text>
</comment>
<name>X1NBG2_9ZZZZ</name>
<proteinExistence type="predicted"/>
<dbReference type="AlphaFoldDB" id="X1NBG2"/>
<protein>
    <submittedName>
        <fullName evidence="1">Uncharacterized protein</fullName>
    </submittedName>
</protein>
<sequence>DGSGRGLETMIDFEEMKQRQEMGQQDIDSLVDDEKAVLRHYCSLATEALLRMGTQRGAPVDQVVINSFRTGIALGLRLSITGGEVQGR</sequence>
<accession>X1NBG2</accession>
<organism evidence="1">
    <name type="scientific">marine sediment metagenome</name>
    <dbReference type="NCBI Taxonomy" id="412755"/>
    <lineage>
        <taxon>unclassified sequences</taxon>
        <taxon>metagenomes</taxon>
        <taxon>ecological metagenomes</taxon>
    </lineage>
</organism>
<reference evidence="1" key="1">
    <citation type="journal article" date="2014" name="Front. Microbiol.">
        <title>High frequency of phylogenetically diverse reductive dehalogenase-homologous genes in deep subseafloor sedimentary metagenomes.</title>
        <authorList>
            <person name="Kawai M."/>
            <person name="Futagami T."/>
            <person name="Toyoda A."/>
            <person name="Takaki Y."/>
            <person name="Nishi S."/>
            <person name="Hori S."/>
            <person name="Arai W."/>
            <person name="Tsubouchi T."/>
            <person name="Morono Y."/>
            <person name="Uchiyama I."/>
            <person name="Ito T."/>
            <person name="Fujiyama A."/>
            <person name="Inagaki F."/>
            <person name="Takami H."/>
        </authorList>
    </citation>
    <scope>NUCLEOTIDE SEQUENCE</scope>
    <source>
        <strain evidence="1">Expedition CK06-06</strain>
    </source>
</reference>